<proteinExistence type="predicted"/>
<dbReference type="AlphaFoldDB" id="A0A1E7LJD5"/>
<keyword evidence="2" id="KW-1185">Reference proteome</keyword>
<accession>A0A1E7LJD5</accession>
<evidence type="ECO:0000313" key="2">
    <source>
        <dbReference type="Proteomes" id="UP000175971"/>
    </source>
</evidence>
<dbReference type="EMBL" id="LJGZ01000103">
    <property type="protein sequence ID" value="OEV16286.1"/>
    <property type="molecule type" value="Genomic_DNA"/>
</dbReference>
<dbReference type="Proteomes" id="UP000175971">
    <property type="component" value="Unassembled WGS sequence"/>
</dbReference>
<organism evidence="1 2">
    <name type="scientific">Streptomyces nanshensis</name>
    <dbReference type="NCBI Taxonomy" id="518642"/>
    <lineage>
        <taxon>Bacteria</taxon>
        <taxon>Bacillati</taxon>
        <taxon>Actinomycetota</taxon>
        <taxon>Actinomycetes</taxon>
        <taxon>Kitasatosporales</taxon>
        <taxon>Streptomycetaceae</taxon>
        <taxon>Streptomyces</taxon>
    </lineage>
</organism>
<protein>
    <submittedName>
        <fullName evidence="1">Uncharacterized protein</fullName>
    </submittedName>
</protein>
<gene>
    <name evidence="1" type="ORF">AN221_32250</name>
</gene>
<sequence>MSAEWSGDEWEQERDRIHDAISGALRDLRGDMLVASVVIGVTVNNNGEKQLSCWTSPDQRQWETVGLLEYVRMDHGAYLAQRRIAEDGE</sequence>
<dbReference type="RefSeq" id="WP_070203829.1">
    <property type="nucleotide sequence ID" value="NZ_LJGZ01000103.1"/>
</dbReference>
<name>A0A1E7LJD5_9ACTN</name>
<reference evidence="1 2" key="1">
    <citation type="journal article" date="2016" name="Front. Microbiol.">
        <title>Comparative Genomics Analysis of Streptomyces Species Reveals Their Adaptation to the Marine Environment and Their Diversity at the Genomic Level.</title>
        <authorList>
            <person name="Tian X."/>
            <person name="Zhang Z."/>
            <person name="Yang T."/>
            <person name="Chen M."/>
            <person name="Li J."/>
            <person name="Chen F."/>
            <person name="Yang J."/>
            <person name="Li W."/>
            <person name="Zhang B."/>
            <person name="Zhang Z."/>
            <person name="Wu J."/>
            <person name="Zhang C."/>
            <person name="Long L."/>
            <person name="Xiao J."/>
        </authorList>
    </citation>
    <scope>NUCLEOTIDE SEQUENCE [LARGE SCALE GENOMIC DNA]</scope>
    <source>
        <strain evidence="1 2">SCSIO M10372</strain>
    </source>
</reference>
<comment type="caution">
    <text evidence="1">The sequence shown here is derived from an EMBL/GenBank/DDBJ whole genome shotgun (WGS) entry which is preliminary data.</text>
</comment>
<evidence type="ECO:0000313" key="1">
    <source>
        <dbReference type="EMBL" id="OEV16286.1"/>
    </source>
</evidence>
<dbReference type="OrthoDB" id="9865622at2"/>
<dbReference type="PATRIC" id="fig|518642.7.peg.2633"/>